<evidence type="ECO:0000313" key="2">
    <source>
        <dbReference type="Proteomes" id="UP000574276"/>
    </source>
</evidence>
<proteinExistence type="predicted"/>
<dbReference type="RefSeq" id="WP_228351549.1">
    <property type="nucleotide sequence ID" value="NZ_JACEGA010000001.1"/>
</dbReference>
<evidence type="ECO:0000313" key="1">
    <source>
        <dbReference type="EMBL" id="MBB2181797.1"/>
    </source>
</evidence>
<name>A0A839JX42_9FIRM</name>
<reference evidence="1 2" key="1">
    <citation type="submission" date="2020-07" db="EMBL/GenBank/DDBJ databases">
        <title>Characterization and genome sequencing of isolate MD1, a novel member within the family Lachnospiraceae.</title>
        <authorList>
            <person name="Rettenmaier R."/>
            <person name="Di Bello L."/>
            <person name="Zinser C."/>
            <person name="Scheitz K."/>
            <person name="Liebl W."/>
            <person name="Zverlov V."/>
        </authorList>
    </citation>
    <scope>NUCLEOTIDE SEQUENCE [LARGE SCALE GENOMIC DNA]</scope>
    <source>
        <strain evidence="1 2">MD1</strain>
    </source>
</reference>
<accession>A0A839JX42</accession>
<keyword evidence="2" id="KW-1185">Reference proteome</keyword>
<sequence>MNISGATFPDYFINYKSATIHDNIQGENAAAFQVAYGEGTLYFNDVIPMQ</sequence>
<comment type="caution">
    <text evidence="1">The sequence shown here is derived from an EMBL/GenBank/DDBJ whole genome shotgun (WGS) entry which is preliminary data.</text>
</comment>
<dbReference type="Proteomes" id="UP000574276">
    <property type="component" value="Unassembled WGS sequence"/>
</dbReference>
<organism evidence="1 2">
    <name type="scientific">Variimorphobacter saccharofermentans</name>
    <dbReference type="NCBI Taxonomy" id="2755051"/>
    <lineage>
        <taxon>Bacteria</taxon>
        <taxon>Bacillati</taxon>
        <taxon>Bacillota</taxon>
        <taxon>Clostridia</taxon>
        <taxon>Lachnospirales</taxon>
        <taxon>Lachnospiraceae</taxon>
        <taxon>Variimorphobacter</taxon>
    </lineage>
</organism>
<gene>
    <name evidence="1" type="ORF">H0486_02745</name>
</gene>
<protein>
    <submittedName>
        <fullName evidence="1">Uncharacterized protein</fullName>
    </submittedName>
</protein>
<dbReference type="EMBL" id="JACEGA010000001">
    <property type="protein sequence ID" value="MBB2181797.1"/>
    <property type="molecule type" value="Genomic_DNA"/>
</dbReference>
<dbReference type="AlphaFoldDB" id="A0A839JX42"/>